<feature type="region of interest" description="Disordered" evidence="2">
    <location>
        <begin position="1"/>
        <end position="32"/>
    </location>
</feature>
<dbReference type="GO" id="GO:0034058">
    <property type="term" value="P:endosomal vesicle fusion"/>
    <property type="evidence" value="ECO:0007669"/>
    <property type="project" value="TreeGrafter"/>
</dbReference>
<dbReference type="Pfam" id="PF12816">
    <property type="entry name" value="TPR_Vps8"/>
    <property type="match status" value="1"/>
</dbReference>
<dbReference type="PANTHER" id="PTHR12616:SF8">
    <property type="entry name" value="VACUOLAR PROTEIN SORTING-ASSOCIATED PROTEIN 8 HOMOLOG"/>
    <property type="match status" value="1"/>
</dbReference>
<dbReference type="SUPFAM" id="SSF50978">
    <property type="entry name" value="WD40 repeat-like"/>
    <property type="match status" value="1"/>
</dbReference>
<dbReference type="GO" id="GO:0006623">
    <property type="term" value="P:protein targeting to vacuole"/>
    <property type="evidence" value="ECO:0007669"/>
    <property type="project" value="InterPro"/>
</dbReference>
<dbReference type="Pfam" id="PF23413">
    <property type="entry name" value="zf_RING_Vps8_fungal"/>
    <property type="match status" value="1"/>
</dbReference>
<name>A0A1E4TM40_9ASCO</name>
<evidence type="ECO:0000259" key="4">
    <source>
        <dbReference type="Pfam" id="PF25066"/>
    </source>
</evidence>
<dbReference type="InterPro" id="IPR045111">
    <property type="entry name" value="Vps41/Vps8"/>
</dbReference>
<dbReference type="InterPro" id="IPR059070">
    <property type="entry name" value="TPR_VPS8_2"/>
</dbReference>
<dbReference type="InterPro" id="IPR036322">
    <property type="entry name" value="WD40_repeat_dom_sf"/>
</dbReference>
<evidence type="ECO:0000256" key="2">
    <source>
        <dbReference type="SAM" id="MobiDB-lite"/>
    </source>
</evidence>
<dbReference type="InterPro" id="IPR015943">
    <property type="entry name" value="WD40/YVTN_repeat-like_dom_sf"/>
</dbReference>
<gene>
    <name evidence="5" type="ORF">CANCADRAFT_93471</name>
</gene>
<accession>A0A1E4TM40</accession>
<dbReference type="PANTHER" id="PTHR12616">
    <property type="entry name" value="VACUOLAR PROTEIN SORTING VPS41"/>
    <property type="match status" value="1"/>
</dbReference>
<sequence length="1408" mass="157394">MDDSGEPPLASNSGSIDSLDDANANSVVLTPQKNRQPRFADLQFTSPSTSTLRSPSIASFSSPLTSRLRSHYDVQVSSRTVSAPSVHLSATVDLLDNLSSVRWRRLQKLSNVLYSEHSARAFGAPQCLAVGSSILVGTSRGLVLVFSYTQTLASVLGQNSPATESGPVTVLAFSADCTVLAAGHANGNILVYDLSRPDTYSYVIRSVPRDLPTHNTPPDGHLPGSKILHLTFLGKRHSLLASTDDYGIALLHQRVHGLTGARTISTKILGKYPPSEPATSLKPRIRILLAFSHLPYGNLVFPTDNMGIIAVVTPFQLIIIALTPSAQTLYQLKRKSPVTTSIGGVATWHPAAKRGDTATFPMLAYSWANELHVLRVSHPKDISADSVEPGDLQFSNFWSWKTDETIVAINWLSNLLISVVTLTQRLFIIDCTTMDVVDQSDINSRGLVHHPFLIKPLGALTKDVNSDIATPNSANYIPESYFNSIRTFKERIFLLGKYELVVGTLANWADWLLAIMDKGNCSEAIFLALKYYKGEINGGLVGLPSDDRTRKAMMSEKIKEFVIASLTYVLSHATEVNTDTEDESGNSVLHDLSYYCFEALTTLHSEDMLYDQVYDLYVRYNNVGSYFDILKLFVYTGKITSIPPDICKALVNYDVAGTVSDDLQLVLCRLDPLSFDIDWTSSKCAENGLWETLAYIWTRGLMDCITPCFYFFDLISQALSGAIDPKVLEGARTTYEYFAYILSGKLFPSGEVMEPKMAYSMKASLCYMLFLGTTIVWPFVDGKILSVDPAFNDEAFPYLKMLLSFDSKRFFSFLSEAFEDSFLNDSTDEDNSFVKSHSSPDQEFGSALTRQYIIQILLDIFDSSFYASNSEAAIRFSIFLSSNSVKYPQFLILSDNTKDRVIRSLCSLPEEFEYLHTEAELGLECLLSQYRPVDFDDVIELLKDSRYFVALQDLYRSEKCFIELLDMYVKEGGVDSAGLFNALFESITYAEEQEDNVMLSKIKSFIQENIDILVRGNSAECVRMLDRFWPEFYGGINDIHSDGDFALLFEALLASREDRTGQWYTTDTIQRYVEIIALVSSEKLQIFLNSLSLETLKKLEIEQLKEKLYSNADYETIIKLYEYQGDFKSAIEVCANVIGDVDVSPTIIIKMLDEGSSLCVKYSEQAVRKDSIAISECEHLLAVFLRECSYWLVRSSFEFADTKLAKSARSKVQNVFSTVLAVSSTKFADISESEDVSEKTRIGSLSMGAILQQYFDLIADSGTNGSGMTVREILEYILESYTYQKNIAKIIDTILTTRNRGHFSEIKLKQSGWRPVVSKQYFRASLCEICGRRLVGHDAGLKGENILSEWVELRKKRSAGSRKEDKKMNASGHELIVFGCKHAFHVKCLRGMGIERDAHGLHCIVCDE</sequence>
<dbReference type="OrthoDB" id="289913at2759"/>
<dbReference type="Proteomes" id="UP000095023">
    <property type="component" value="Unassembled WGS sequence"/>
</dbReference>
<organism evidence="5 6">
    <name type="scientific">Tortispora caseinolytica NRRL Y-17796</name>
    <dbReference type="NCBI Taxonomy" id="767744"/>
    <lineage>
        <taxon>Eukaryota</taxon>
        <taxon>Fungi</taxon>
        <taxon>Dikarya</taxon>
        <taxon>Ascomycota</taxon>
        <taxon>Saccharomycotina</taxon>
        <taxon>Trigonopsidomycetes</taxon>
        <taxon>Trigonopsidales</taxon>
        <taxon>Trigonopsidaceae</taxon>
        <taxon>Tortispora</taxon>
    </lineage>
</organism>
<comment type="similarity">
    <text evidence="1">Belongs to the VPS8 family.</text>
</comment>
<evidence type="ECO:0000313" key="5">
    <source>
        <dbReference type="EMBL" id="ODV92797.1"/>
    </source>
</evidence>
<proteinExistence type="inferred from homology"/>
<dbReference type="InterPro" id="IPR025941">
    <property type="entry name" value="Vps8_central_dom"/>
</dbReference>
<feature type="domain" description="VPS8-like TPR-like repeats" evidence="4">
    <location>
        <begin position="1200"/>
        <end position="1295"/>
    </location>
</feature>
<dbReference type="EMBL" id="KV453841">
    <property type="protein sequence ID" value="ODV92797.1"/>
    <property type="molecule type" value="Genomic_DNA"/>
</dbReference>
<dbReference type="GO" id="GO:0005770">
    <property type="term" value="C:late endosome"/>
    <property type="evidence" value="ECO:0007669"/>
    <property type="project" value="TreeGrafter"/>
</dbReference>
<evidence type="ECO:0000256" key="1">
    <source>
        <dbReference type="ARBA" id="ARBA00009422"/>
    </source>
</evidence>
<dbReference type="Pfam" id="PF25066">
    <property type="entry name" value="TPR_VPS8_2"/>
    <property type="match status" value="1"/>
</dbReference>
<feature type="non-terminal residue" evidence="5">
    <location>
        <position position="1"/>
    </location>
</feature>
<protein>
    <submittedName>
        <fullName evidence="5">Uncharacterized protein</fullName>
    </submittedName>
</protein>
<evidence type="ECO:0000259" key="3">
    <source>
        <dbReference type="Pfam" id="PF12816"/>
    </source>
</evidence>
<keyword evidence="6" id="KW-1185">Reference proteome</keyword>
<reference evidence="6" key="1">
    <citation type="submission" date="2016-02" db="EMBL/GenBank/DDBJ databases">
        <title>Comparative genomics of biotechnologically important yeasts.</title>
        <authorList>
            <consortium name="DOE Joint Genome Institute"/>
            <person name="Riley R."/>
            <person name="Haridas S."/>
            <person name="Wolfe K.H."/>
            <person name="Lopes M.R."/>
            <person name="Hittinger C.T."/>
            <person name="Goker M."/>
            <person name="Salamov A."/>
            <person name="Wisecaver J."/>
            <person name="Long T.M."/>
            <person name="Aerts A.L."/>
            <person name="Barry K."/>
            <person name="Choi C."/>
            <person name="Clum A."/>
            <person name="Coughlan A.Y."/>
            <person name="Deshpande S."/>
            <person name="Douglass A.P."/>
            <person name="Hanson S.J."/>
            <person name="Klenk H.-P."/>
            <person name="Labutti K."/>
            <person name="Lapidus A."/>
            <person name="Lindquist E."/>
            <person name="Lipzen A."/>
            <person name="Meier-Kolthoff J.P."/>
            <person name="Ohm R.A."/>
            <person name="Otillar R.P."/>
            <person name="Pangilinan J."/>
            <person name="Peng Y."/>
            <person name="Rokas A."/>
            <person name="Rosa C.A."/>
            <person name="Scheuner C."/>
            <person name="Sibirny A.A."/>
            <person name="Slot J.C."/>
            <person name="Stielow J.B."/>
            <person name="Sun H."/>
            <person name="Kurtzman C.P."/>
            <person name="Blackwell M."/>
            <person name="Jeffries T.W."/>
            <person name="Grigoriev I.V."/>
        </authorList>
    </citation>
    <scope>NUCLEOTIDE SEQUENCE [LARGE SCALE GENOMIC DNA]</scope>
    <source>
        <strain evidence="6">NRRL Y-17796</strain>
    </source>
</reference>
<dbReference type="GO" id="GO:0030897">
    <property type="term" value="C:HOPS complex"/>
    <property type="evidence" value="ECO:0007669"/>
    <property type="project" value="TreeGrafter"/>
</dbReference>
<dbReference type="Pfam" id="PF23410">
    <property type="entry name" value="Beta-prop_VPS8"/>
    <property type="match status" value="1"/>
</dbReference>
<feature type="compositionally biased region" description="Polar residues" evidence="2">
    <location>
        <begin position="23"/>
        <end position="32"/>
    </location>
</feature>
<evidence type="ECO:0000313" key="6">
    <source>
        <dbReference type="Proteomes" id="UP000095023"/>
    </source>
</evidence>
<dbReference type="Gene3D" id="2.130.10.10">
    <property type="entry name" value="YVTN repeat-like/Quinoprotein amine dehydrogenase"/>
    <property type="match status" value="1"/>
</dbReference>
<feature type="domain" description="Vacuolar protein sorting-associated protein 8 central" evidence="3">
    <location>
        <begin position="626"/>
        <end position="818"/>
    </location>
</feature>